<feature type="region of interest" description="Disordered" evidence="1">
    <location>
        <begin position="190"/>
        <end position="212"/>
    </location>
</feature>
<feature type="compositionally biased region" description="Low complexity" evidence="1">
    <location>
        <begin position="56"/>
        <end position="68"/>
    </location>
</feature>
<protein>
    <submittedName>
        <fullName evidence="3">Aste57867_1218 protein</fullName>
    </submittedName>
</protein>
<keyword evidence="4" id="KW-1185">Reference proteome</keyword>
<feature type="compositionally biased region" description="Polar residues" evidence="1">
    <location>
        <begin position="9"/>
        <end position="29"/>
    </location>
</feature>
<evidence type="ECO:0000313" key="4">
    <source>
        <dbReference type="Proteomes" id="UP000332933"/>
    </source>
</evidence>
<dbReference type="EMBL" id="VJMH01000086">
    <property type="protein sequence ID" value="KAF0719188.1"/>
    <property type="molecule type" value="Genomic_DNA"/>
</dbReference>
<feature type="region of interest" description="Disordered" evidence="1">
    <location>
        <begin position="348"/>
        <end position="374"/>
    </location>
</feature>
<sequence length="374" mass="39999">MDIERTVPTRANDSISATSKPPNEPTAPQSVVMEPTVLLSTAAAHRGEPSLDTHEATSPTSTAASEATVSRDERKKRQKKRHRAIAANGAPDQARERETHAKTPPIVKLAANVANQDLANAFATLVKFMRTMHSTVAAYVKVSYAILTSPDIITSGAQVVPMRFDTQGHARQETRAGAVEPGLGRCRGRPAGRAHVAHGDSIAPPIGPRGRAEHRRDYVGRVGQGVACNGGQEAVSRPLDHDGNILSDGLDDGASPWDILPTPEVAALDVAVAAHPANQALMEAFVELGALGRTRNDHMTWRRMARELLKCIEPVTSGADAKVGFGWPKDKQVEMIDEFMNTGKMGLADQLRAQDGDVDASDDNKEAQVATEST</sequence>
<evidence type="ECO:0000256" key="1">
    <source>
        <dbReference type="SAM" id="MobiDB-lite"/>
    </source>
</evidence>
<dbReference type="EMBL" id="CAADRA010000086">
    <property type="protein sequence ID" value="VFT78438.1"/>
    <property type="molecule type" value="Genomic_DNA"/>
</dbReference>
<proteinExistence type="predicted"/>
<evidence type="ECO:0000313" key="3">
    <source>
        <dbReference type="EMBL" id="VFT78438.1"/>
    </source>
</evidence>
<feature type="region of interest" description="Disordered" evidence="1">
    <location>
        <begin position="1"/>
        <end position="101"/>
    </location>
</feature>
<organism evidence="3 4">
    <name type="scientific">Aphanomyces stellatus</name>
    <dbReference type="NCBI Taxonomy" id="120398"/>
    <lineage>
        <taxon>Eukaryota</taxon>
        <taxon>Sar</taxon>
        <taxon>Stramenopiles</taxon>
        <taxon>Oomycota</taxon>
        <taxon>Saprolegniomycetes</taxon>
        <taxon>Saprolegniales</taxon>
        <taxon>Verrucalvaceae</taxon>
        <taxon>Aphanomyces</taxon>
    </lineage>
</organism>
<reference evidence="3 4" key="1">
    <citation type="submission" date="2019-03" db="EMBL/GenBank/DDBJ databases">
        <authorList>
            <person name="Gaulin E."/>
            <person name="Dumas B."/>
        </authorList>
    </citation>
    <scope>NUCLEOTIDE SEQUENCE [LARGE SCALE GENOMIC DNA]</scope>
    <source>
        <strain evidence="3">CBS 568.67</strain>
    </source>
</reference>
<reference evidence="2" key="2">
    <citation type="submission" date="2019-06" db="EMBL/GenBank/DDBJ databases">
        <title>Genomics analysis of Aphanomyces spp. identifies a new class of oomycete effector associated with host adaptation.</title>
        <authorList>
            <person name="Gaulin E."/>
        </authorList>
    </citation>
    <scope>NUCLEOTIDE SEQUENCE</scope>
    <source>
        <strain evidence="2">CBS 578.67</strain>
    </source>
</reference>
<accession>A0A485K9R9</accession>
<dbReference type="AlphaFoldDB" id="A0A485K9R9"/>
<feature type="compositionally biased region" description="Basic and acidic residues" evidence="1">
    <location>
        <begin position="45"/>
        <end position="55"/>
    </location>
</feature>
<dbReference type="Proteomes" id="UP000332933">
    <property type="component" value="Unassembled WGS sequence"/>
</dbReference>
<dbReference type="InterPro" id="IPR027421">
    <property type="entry name" value="DNA_pol_lamdba_lyase_dom_sf"/>
</dbReference>
<gene>
    <name evidence="3" type="primary">Aste57867_1218</name>
    <name evidence="2" type="ORF">As57867_001217</name>
    <name evidence="3" type="ORF">ASTE57867_1218</name>
</gene>
<dbReference type="Gene3D" id="1.10.150.110">
    <property type="entry name" value="DNA polymerase beta, N-terminal domain-like"/>
    <property type="match status" value="1"/>
</dbReference>
<name>A0A485K9R9_9STRA</name>
<evidence type="ECO:0000313" key="2">
    <source>
        <dbReference type="EMBL" id="KAF0719188.1"/>
    </source>
</evidence>